<evidence type="ECO:0000256" key="1">
    <source>
        <dbReference type="ARBA" id="ARBA00008710"/>
    </source>
</evidence>
<organism evidence="3 4">
    <name type="scientific">Hamadaea flava</name>
    <dbReference type="NCBI Taxonomy" id="1742688"/>
    <lineage>
        <taxon>Bacteria</taxon>
        <taxon>Bacillati</taxon>
        <taxon>Actinomycetota</taxon>
        <taxon>Actinomycetes</taxon>
        <taxon>Micromonosporales</taxon>
        <taxon>Micromonosporaceae</taxon>
        <taxon>Hamadaea</taxon>
    </lineage>
</organism>
<dbReference type="PANTHER" id="PTHR39428:SF1">
    <property type="entry name" value="F420H(2)-DEPENDENT QUINONE REDUCTASE RV1261C"/>
    <property type="match status" value="1"/>
</dbReference>
<dbReference type="Gene3D" id="2.30.110.10">
    <property type="entry name" value="Electron Transport, Fmn-binding Protein, Chain A"/>
    <property type="match status" value="1"/>
</dbReference>
<comment type="similarity">
    <text evidence="1">Belongs to the F420H(2)-dependent quinone reductase family.</text>
</comment>
<protein>
    <submittedName>
        <fullName evidence="3">Nitroreductase/quinone reductase family protein</fullName>
    </submittedName>
</protein>
<gene>
    <name evidence="3" type="ORF">ACFOZ4_10035</name>
</gene>
<keyword evidence="4" id="KW-1185">Reference proteome</keyword>
<comment type="caution">
    <text evidence="3">The sequence shown here is derived from an EMBL/GenBank/DDBJ whole genome shotgun (WGS) entry which is preliminary data.</text>
</comment>
<dbReference type="NCBIfam" id="TIGR00026">
    <property type="entry name" value="hi_GC_TIGR00026"/>
    <property type="match status" value="1"/>
</dbReference>
<comment type="catalytic activity">
    <reaction evidence="2">
        <text>oxidized coenzyme F420-(gamma-L-Glu)(n) + a quinol + H(+) = reduced coenzyme F420-(gamma-L-Glu)(n) + a quinone</text>
        <dbReference type="Rhea" id="RHEA:39663"/>
        <dbReference type="Rhea" id="RHEA-COMP:12939"/>
        <dbReference type="Rhea" id="RHEA-COMP:14378"/>
        <dbReference type="ChEBI" id="CHEBI:15378"/>
        <dbReference type="ChEBI" id="CHEBI:24646"/>
        <dbReference type="ChEBI" id="CHEBI:132124"/>
        <dbReference type="ChEBI" id="CHEBI:133980"/>
        <dbReference type="ChEBI" id="CHEBI:139511"/>
    </reaction>
</comment>
<dbReference type="Proteomes" id="UP001595816">
    <property type="component" value="Unassembled WGS sequence"/>
</dbReference>
<proteinExistence type="inferred from homology"/>
<dbReference type="InterPro" id="IPR004378">
    <property type="entry name" value="F420H2_quin_Rdtase"/>
</dbReference>
<dbReference type="PANTHER" id="PTHR39428">
    <property type="entry name" value="F420H(2)-DEPENDENT QUINONE REDUCTASE RV1261C"/>
    <property type="match status" value="1"/>
</dbReference>
<sequence length="153" mass="17134">MLVKLAQRLGRHQWFARTMRVILPPLDIRVARLTKGKVVALGILPSLVLTTTGRKSGEPRRQPLIYVPDGDGYVVIGSNWGQPNHPAWSGNLLAAPAASVLLKGQEIPVRAELAEGPERERLWELLLLTWPAYSAYAERSGRRLRIFKLNPTR</sequence>
<dbReference type="Pfam" id="PF04075">
    <property type="entry name" value="F420H2_quin_red"/>
    <property type="match status" value="1"/>
</dbReference>
<dbReference type="SUPFAM" id="SSF50475">
    <property type="entry name" value="FMN-binding split barrel"/>
    <property type="match status" value="1"/>
</dbReference>
<dbReference type="InterPro" id="IPR012349">
    <property type="entry name" value="Split_barrel_FMN-bd"/>
</dbReference>
<reference evidence="4" key="1">
    <citation type="journal article" date="2019" name="Int. J. Syst. Evol. Microbiol.">
        <title>The Global Catalogue of Microorganisms (GCM) 10K type strain sequencing project: providing services to taxonomists for standard genome sequencing and annotation.</title>
        <authorList>
            <consortium name="The Broad Institute Genomics Platform"/>
            <consortium name="The Broad Institute Genome Sequencing Center for Infectious Disease"/>
            <person name="Wu L."/>
            <person name="Ma J."/>
        </authorList>
    </citation>
    <scope>NUCLEOTIDE SEQUENCE [LARGE SCALE GENOMIC DNA]</scope>
    <source>
        <strain evidence="4">CGMCC 4.7289</strain>
    </source>
</reference>
<accession>A0ABV8LKY9</accession>
<evidence type="ECO:0000256" key="2">
    <source>
        <dbReference type="ARBA" id="ARBA00049106"/>
    </source>
</evidence>
<name>A0ABV8LKY9_9ACTN</name>
<evidence type="ECO:0000313" key="4">
    <source>
        <dbReference type="Proteomes" id="UP001595816"/>
    </source>
</evidence>
<dbReference type="EMBL" id="JBHSAY010000005">
    <property type="protein sequence ID" value="MFC4130940.1"/>
    <property type="molecule type" value="Genomic_DNA"/>
</dbReference>
<dbReference type="RefSeq" id="WP_253756895.1">
    <property type="nucleotide sequence ID" value="NZ_JAMZDZ010000001.1"/>
</dbReference>
<evidence type="ECO:0000313" key="3">
    <source>
        <dbReference type="EMBL" id="MFC4130940.1"/>
    </source>
</evidence>